<dbReference type="Proteomes" id="UP001324993">
    <property type="component" value="Chromosome"/>
</dbReference>
<dbReference type="Pfam" id="PF13525">
    <property type="entry name" value="YfiO"/>
    <property type="match status" value="1"/>
</dbReference>
<evidence type="ECO:0000313" key="5">
    <source>
        <dbReference type="EMBL" id="WPJ98222.1"/>
    </source>
</evidence>
<dbReference type="PANTHER" id="PTHR12558">
    <property type="entry name" value="CELL DIVISION CYCLE 16,23,27"/>
    <property type="match status" value="1"/>
</dbReference>
<keyword evidence="1 3" id="KW-0732">Signal</keyword>
<sequence length="1007" mass="114930">MLFRFTLKSLTSAVLILGTVHFATAQEEDASQLGFSGLQAQANALVEDGKLVQAMPLLKELVKRVEATENSEIKLDFPIFLIGTGHIQEFVSSGQAGELQEALKWYDKLEAEFPNSPKIKDMLLKRIDVYRVLNRNDDAITLMQKILSGGYSNVRLSYSEQTKMLKDLTQIYYSTGQLKAGLPYFGQLLDVARDPNDQALAAAASFEALFQAKRMDDAIKLLPMLAKESEVRYRPRLNVALLKASDSLVDAGRVNDAALTLNLIKTTDIMIEWHESQVETKTARMEQRIAFGNGADEVERLQQEIKTLENNLTHLRKLPTLRNELLGRRARNYTKTARRYEAFWMFNDLMVENPNDAQAEFYHFATFSNALQIGKVETAIQVGREYRSKFPNGDYYSDVTGALANELKKSGQNEEFMALAVNFLGSRPLDPVGPSLFAQWASYLIEQQQYAELINQAAEWYNAHRNSIYEDGIFYWGGLAELQLSQFEDAVGSFSRLVDQYPSSVYAEDGLLRKGAALFYAQRFEEARDTLYSYVEKYPRGNALDQAYFFLGEVEYLATNLELALQHFRKADEITTLQDVHNGAAFRIGSVLEELGRYEEMASHFKTYIDRYGENGDLTRAVLQLGLAYEYLMRPVEMLALYRENIEKYAKVPDNSGVDALIEGYAEKYSQNKTVITRTVAFFDQLENDLEFRKKIVTDRGFLFEHFYVTPELDQTLYNKLRNDPDFTADLLEDLSPIKDYITPYRTQLERYPSEQPEEYFKKLLIKAKAEKDFISETRMLMGLYRLGVEIDPSQRYDLALIQSLTPRAILYIADYERNKRLSFAEDAWNQILINYPTDDTTIVAFMRLADVTAEKGDRSDALGYLEQIVTQFPGSPKIPAVMLRQGELLSEMGRGSQAREKYQYILRVPEWRGVLHAQALQQIGESYMAEKAYPEAHGFFERTFLGYPHLPEWSARAYLSDADALIGMGEKQDAINTLQEAIKELPASAPEEILEAIKAKLKELQV</sequence>
<dbReference type="InterPro" id="IPR011990">
    <property type="entry name" value="TPR-like_helical_dom_sf"/>
</dbReference>
<name>A0ABZ0RQ41_9BACT</name>
<reference evidence="5 6" key="1">
    <citation type="submission" date="2023-11" db="EMBL/GenBank/DDBJ databases">
        <title>Coraliomargarita sp. nov., isolated from marine algae.</title>
        <authorList>
            <person name="Lee J.K."/>
            <person name="Baek J.H."/>
            <person name="Kim J.M."/>
            <person name="Choi D.G."/>
            <person name="Jeon C.O."/>
        </authorList>
    </citation>
    <scope>NUCLEOTIDE SEQUENCE [LARGE SCALE GENOMIC DNA]</scope>
    <source>
        <strain evidence="5 6">J2-16</strain>
    </source>
</reference>
<dbReference type="Pfam" id="PF13174">
    <property type="entry name" value="TPR_6"/>
    <property type="match status" value="1"/>
</dbReference>
<dbReference type="PANTHER" id="PTHR12558:SF13">
    <property type="entry name" value="CELL DIVISION CYCLE PROTEIN 27 HOMOLOG"/>
    <property type="match status" value="1"/>
</dbReference>
<protein>
    <submittedName>
        <fullName evidence="5">Tetratricopeptide repeat protein</fullName>
    </submittedName>
</protein>
<feature type="coiled-coil region" evidence="2">
    <location>
        <begin position="291"/>
        <end position="318"/>
    </location>
</feature>
<feature type="domain" description="Outer membrane lipoprotein BamD-like" evidence="4">
    <location>
        <begin position="474"/>
        <end position="558"/>
    </location>
</feature>
<proteinExistence type="predicted"/>
<accession>A0ABZ0RQ41</accession>
<evidence type="ECO:0000256" key="2">
    <source>
        <dbReference type="SAM" id="Coils"/>
    </source>
</evidence>
<dbReference type="RefSeq" id="WP_319835023.1">
    <property type="nucleotide sequence ID" value="NZ_CP138858.1"/>
</dbReference>
<evidence type="ECO:0000256" key="3">
    <source>
        <dbReference type="SAM" id="SignalP"/>
    </source>
</evidence>
<feature type="signal peptide" evidence="3">
    <location>
        <begin position="1"/>
        <end position="25"/>
    </location>
</feature>
<dbReference type="Gene3D" id="1.25.40.10">
    <property type="entry name" value="Tetratricopeptide repeat domain"/>
    <property type="match status" value="5"/>
</dbReference>
<dbReference type="SMART" id="SM00028">
    <property type="entry name" value="TPR"/>
    <property type="match status" value="8"/>
</dbReference>
<feature type="chain" id="PRO_5045584771" evidence="3">
    <location>
        <begin position="26"/>
        <end position="1007"/>
    </location>
</feature>
<evidence type="ECO:0000256" key="1">
    <source>
        <dbReference type="ARBA" id="ARBA00022729"/>
    </source>
</evidence>
<organism evidence="5 6">
    <name type="scientific">Coraliomargarita algicola</name>
    <dbReference type="NCBI Taxonomy" id="3092156"/>
    <lineage>
        <taxon>Bacteria</taxon>
        <taxon>Pseudomonadati</taxon>
        <taxon>Verrucomicrobiota</taxon>
        <taxon>Opitutia</taxon>
        <taxon>Puniceicoccales</taxon>
        <taxon>Coraliomargaritaceae</taxon>
        <taxon>Coraliomargarita</taxon>
    </lineage>
</organism>
<dbReference type="SUPFAM" id="SSF48452">
    <property type="entry name" value="TPR-like"/>
    <property type="match status" value="4"/>
</dbReference>
<evidence type="ECO:0000313" key="6">
    <source>
        <dbReference type="Proteomes" id="UP001324993"/>
    </source>
</evidence>
<dbReference type="EMBL" id="CP138858">
    <property type="protein sequence ID" value="WPJ98222.1"/>
    <property type="molecule type" value="Genomic_DNA"/>
</dbReference>
<gene>
    <name evidence="5" type="ORF">SH580_18705</name>
</gene>
<dbReference type="InterPro" id="IPR039565">
    <property type="entry name" value="BamD-like"/>
</dbReference>
<dbReference type="InterPro" id="IPR019734">
    <property type="entry name" value="TPR_rpt"/>
</dbReference>
<evidence type="ECO:0000259" key="4">
    <source>
        <dbReference type="Pfam" id="PF13525"/>
    </source>
</evidence>
<keyword evidence="6" id="KW-1185">Reference proteome</keyword>
<keyword evidence="2" id="KW-0175">Coiled coil</keyword>